<evidence type="ECO:0000256" key="2">
    <source>
        <dbReference type="ARBA" id="ARBA00022448"/>
    </source>
</evidence>
<dbReference type="Pfam" id="PF00528">
    <property type="entry name" value="BPD_transp_1"/>
    <property type="match status" value="1"/>
</dbReference>
<keyword evidence="3" id="KW-1003">Cell membrane</keyword>
<dbReference type="InterPro" id="IPR000515">
    <property type="entry name" value="MetI-like"/>
</dbReference>
<evidence type="ECO:0000256" key="6">
    <source>
        <dbReference type="ARBA" id="ARBA00023136"/>
    </source>
</evidence>
<comment type="subcellular location">
    <subcellularLocation>
        <location evidence="1 7">Cell membrane</location>
        <topology evidence="1 7">Multi-pass membrane protein</topology>
    </subcellularLocation>
</comment>
<dbReference type="AlphaFoldDB" id="A0A5R9APE3"/>
<sequence length="283" mass="31375">MAPALLLVGGVYLYPIAATLVYSVATIDIGTYTIESFVGLDNFTRVISSSAFIPTLLRTLYFGLLVVLITLVPAMFIALLLNEQFRGRTFVRLVVLLPWAVPPVVGGVLWGQMFQSEFGFINRILGELGLPDDTIWLADPALALHSLAIAEAWRWIPFATLFLLAGLQTIPTNTYEAAQVDGAHARQRLWHITIPQLMPTIIPVIIFVFVWAMKTFDIIFVLTRGGPGGSTTTMNYWVYEQGFETFQFGTAAAIAWLLTLVTILVIGILVLINRLIFANKEVR</sequence>
<dbReference type="InterPro" id="IPR035906">
    <property type="entry name" value="MetI-like_sf"/>
</dbReference>
<comment type="caution">
    <text evidence="9">The sequence shown here is derived from an EMBL/GenBank/DDBJ whole genome shotgun (WGS) entry which is preliminary data.</text>
</comment>
<evidence type="ECO:0000256" key="1">
    <source>
        <dbReference type="ARBA" id="ARBA00004651"/>
    </source>
</evidence>
<keyword evidence="5 7" id="KW-1133">Transmembrane helix</keyword>
<feature type="transmembrane region" description="Helical" evidence="7">
    <location>
        <begin position="253"/>
        <end position="277"/>
    </location>
</feature>
<evidence type="ECO:0000313" key="9">
    <source>
        <dbReference type="EMBL" id="TLP79884.1"/>
    </source>
</evidence>
<keyword evidence="4 7" id="KW-0812">Transmembrane</keyword>
<evidence type="ECO:0000256" key="7">
    <source>
        <dbReference type="RuleBase" id="RU363032"/>
    </source>
</evidence>
<dbReference type="Gene3D" id="1.10.3720.10">
    <property type="entry name" value="MetI-like"/>
    <property type="match status" value="1"/>
</dbReference>
<evidence type="ECO:0000256" key="5">
    <source>
        <dbReference type="ARBA" id="ARBA00022989"/>
    </source>
</evidence>
<dbReference type="RefSeq" id="WP_138168848.1">
    <property type="nucleotide sequence ID" value="NZ_VAWA01000001.1"/>
</dbReference>
<evidence type="ECO:0000256" key="4">
    <source>
        <dbReference type="ARBA" id="ARBA00022692"/>
    </source>
</evidence>
<feature type="transmembrane region" description="Helical" evidence="7">
    <location>
        <begin position="152"/>
        <end position="171"/>
    </location>
</feature>
<feature type="domain" description="ABC transmembrane type-1" evidence="8">
    <location>
        <begin position="56"/>
        <end position="269"/>
    </location>
</feature>
<keyword evidence="6 7" id="KW-0472">Membrane</keyword>
<feature type="transmembrane region" description="Helical" evidence="7">
    <location>
        <begin position="192"/>
        <end position="213"/>
    </location>
</feature>
<evidence type="ECO:0000259" key="8">
    <source>
        <dbReference type="PROSITE" id="PS50928"/>
    </source>
</evidence>
<dbReference type="PANTHER" id="PTHR43005">
    <property type="entry name" value="BLR7065 PROTEIN"/>
    <property type="match status" value="1"/>
</dbReference>
<dbReference type="GO" id="GO:0005886">
    <property type="term" value="C:plasma membrane"/>
    <property type="evidence" value="ECO:0007669"/>
    <property type="project" value="UniProtKB-SubCell"/>
</dbReference>
<feature type="transmembrane region" description="Helical" evidence="7">
    <location>
        <begin position="60"/>
        <end position="81"/>
    </location>
</feature>
<organism evidence="9 10">
    <name type="scientific">Nesterenkonia sphaerica</name>
    <dbReference type="NCBI Taxonomy" id="1804988"/>
    <lineage>
        <taxon>Bacteria</taxon>
        <taxon>Bacillati</taxon>
        <taxon>Actinomycetota</taxon>
        <taxon>Actinomycetes</taxon>
        <taxon>Micrococcales</taxon>
        <taxon>Micrococcaceae</taxon>
        <taxon>Nesterenkonia</taxon>
    </lineage>
</organism>
<keyword evidence="10" id="KW-1185">Reference proteome</keyword>
<dbReference type="PROSITE" id="PS50928">
    <property type="entry name" value="ABC_TM1"/>
    <property type="match status" value="1"/>
</dbReference>
<name>A0A5R9APE3_9MICC</name>
<dbReference type="CDD" id="cd06261">
    <property type="entry name" value="TM_PBP2"/>
    <property type="match status" value="1"/>
</dbReference>
<accession>A0A5R9APE3</accession>
<gene>
    <name evidence="9" type="ORF">FEF27_00390</name>
</gene>
<dbReference type="EMBL" id="VAWA01000001">
    <property type="protein sequence ID" value="TLP79884.1"/>
    <property type="molecule type" value="Genomic_DNA"/>
</dbReference>
<dbReference type="OrthoDB" id="34224at2"/>
<dbReference type="SUPFAM" id="SSF161098">
    <property type="entry name" value="MetI-like"/>
    <property type="match status" value="1"/>
</dbReference>
<comment type="similarity">
    <text evidence="7">Belongs to the binding-protein-dependent transport system permease family.</text>
</comment>
<protein>
    <submittedName>
        <fullName evidence="9">Sugar ABC transporter permease</fullName>
    </submittedName>
</protein>
<dbReference type="PANTHER" id="PTHR43005:SF1">
    <property type="entry name" value="SPERMIDINE_PUTRESCINE TRANSPORT SYSTEM PERMEASE PROTEIN"/>
    <property type="match status" value="1"/>
</dbReference>
<evidence type="ECO:0000313" key="10">
    <source>
        <dbReference type="Proteomes" id="UP000306544"/>
    </source>
</evidence>
<reference evidence="9 10" key="1">
    <citation type="submission" date="2019-05" db="EMBL/GenBank/DDBJ databases">
        <title>Nesterenkonia sp. GY239, isolated from the Southern Atlantic Ocean.</title>
        <authorList>
            <person name="Zhang G."/>
        </authorList>
    </citation>
    <scope>NUCLEOTIDE SEQUENCE [LARGE SCALE GENOMIC DNA]</scope>
    <source>
        <strain evidence="9 10">GY239</strain>
    </source>
</reference>
<proteinExistence type="inferred from homology"/>
<dbReference type="Proteomes" id="UP000306544">
    <property type="component" value="Unassembled WGS sequence"/>
</dbReference>
<keyword evidence="2 7" id="KW-0813">Transport</keyword>
<feature type="transmembrane region" description="Helical" evidence="7">
    <location>
        <begin position="93"/>
        <end position="113"/>
    </location>
</feature>
<evidence type="ECO:0000256" key="3">
    <source>
        <dbReference type="ARBA" id="ARBA00022475"/>
    </source>
</evidence>
<dbReference type="GO" id="GO:0055085">
    <property type="term" value="P:transmembrane transport"/>
    <property type="evidence" value="ECO:0007669"/>
    <property type="project" value="InterPro"/>
</dbReference>